<feature type="compositionally biased region" description="Pro residues" evidence="1">
    <location>
        <begin position="193"/>
        <end position="206"/>
    </location>
</feature>
<dbReference type="PANTHER" id="PTHR42345">
    <property type="entry name" value="TPR_REGION DOMAIN-CONTAINING PROTEIN"/>
    <property type="match status" value="1"/>
</dbReference>
<dbReference type="GeneID" id="63738457"/>
<dbReference type="Proteomes" id="UP000030816">
    <property type="component" value="Unassembled WGS sequence"/>
</dbReference>
<dbReference type="AlphaFoldDB" id="A0A0B2WQE2"/>
<dbReference type="PANTHER" id="PTHR42345:SF1">
    <property type="entry name" value="VTC DOMAIN-CONTAINING PROTEIN"/>
    <property type="match status" value="1"/>
</dbReference>
<protein>
    <submittedName>
        <fullName evidence="2">Uncharacterized protein</fullName>
    </submittedName>
</protein>
<feature type="compositionally biased region" description="Basic and acidic residues" evidence="1">
    <location>
        <begin position="59"/>
        <end position="75"/>
    </location>
</feature>
<accession>A0A0B2WQE2</accession>
<dbReference type="EMBL" id="AZHE01000008">
    <property type="protein sequence ID" value="KHN98241.1"/>
    <property type="molecule type" value="Genomic_DNA"/>
</dbReference>
<dbReference type="RefSeq" id="XP_040679307.1">
    <property type="nucleotide sequence ID" value="XM_040822801.1"/>
</dbReference>
<dbReference type="OrthoDB" id="6493944at2759"/>
<evidence type="ECO:0000313" key="3">
    <source>
        <dbReference type="Proteomes" id="UP000030816"/>
    </source>
</evidence>
<sequence length="518" mass="58463">MDDEHDTTKEKKKKKGFLGGILRTRSLASRGLKAFRRRDGPPLLGDQRKQDRTTTGQAPHDEAPAKLRNLPRREYGNGGEAQRRANGLATPRRPKDEGSGQRNGGHVPRRVTIDDVPRNGGGHVQRKVNGNSSIPRSNARTNRPTPAPLADEQAPSSRRRPRRPKPAPENDDENPSPKNRPRKGTSEEDRAETPPPPTLTEWPPPGLSKRDELLPQHAIELVARGAPIHKGYKRAIPHAPDHYYALYSTTWGGRPDDTDAVSLHDSMTSLMTLRLQGPGRPATPWESLEQPSCAFIYGQRPGTITLNQWVSLSSSLPPTIALRDSGVLPRSVDLYHVLERLRELQEGLEDDDESLLYRILYKRILRDPERILNPHKTLDKQITDLLLVLSRPDWIDFTEPKNQVVTRFIFSPEEANPDVYRKFFHQLLLSLELELRIHSKSHGEWARERLLGQIPPTIRWNLALARRWREHVRVDGFGDKPEQSEFSASFHPPTPACGIFPSFLLLGSNVSCLAPYAS</sequence>
<dbReference type="HOGENOM" id="CLU_546532_0_0_1"/>
<feature type="compositionally biased region" description="Polar residues" evidence="1">
    <location>
        <begin position="128"/>
        <end position="144"/>
    </location>
</feature>
<comment type="caution">
    <text evidence="2">The sequence shown here is derived from an EMBL/GenBank/DDBJ whole genome shotgun (WGS) entry which is preliminary data.</text>
</comment>
<name>A0A0B2WQE2_METAS</name>
<proteinExistence type="predicted"/>
<feature type="region of interest" description="Disordered" evidence="1">
    <location>
        <begin position="1"/>
        <end position="210"/>
    </location>
</feature>
<gene>
    <name evidence="2" type="ORF">MAM_04002</name>
</gene>
<reference evidence="2 3" key="1">
    <citation type="journal article" date="2014" name="Proc. Natl. Acad. Sci. U.S.A.">
        <title>Trajectory and genomic determinants of fungal-pathogen speciation and host adaptation.</title>
        <authorList>
            <person name="Hu X."/>
            <person name="Xiao G."/>
            <person name="Zheng P."/>
            <person name="Shang Y."/>
            <person name="Su Y."/>
            <person name="Zhang X."/>
            <person name="Liu X."/>
            <person name="Zhan S."/>
            <person name="St Leger R.J."/>
            <person name="Wang C."/>
        </authorList>
    </citation>
    <scope>NUCLEOTIDE SEQUENCE [LARGE SCALE GENOMIC DNA]</scope>
    <source>
        <strain evidence="2 3">ARSEF 1941</strain>
    </source>
</reference>
<evidence type="ECO:0000313" key="2">
    <source>
        <dbReference type="EMBL" id="KHN98241.1"/>
    </source>
</evidence>
<organism evidence="2 3">
    <name type="scientific">Metarhizium album (strain ARSEF 1941)</name>
    <dbReference type="NCBI Taxonomy" id="1081103"/>
    <lineage>
        <taxon>Eukaryota</taxon>
        <taxon>Fungi</taxon>
        <taxon>Dikarya</taxon>
        <taxon>Ascomycota</taxon>
        <taxon>Pezizomycotina</taxon>
        <taxon>Sordariomycetes</taxon>
        <taxon>Hypocreomycetidae</taxon>
        <taxon>Hypocreales</taxon>
        <taxon>Clavicipitaceae</taxon>
        <taxon>Metarhizium</taxon>
    </lineage>
</organism>
<dbReference type="STRING" id="1081103.A0A0B2WQE2"/>
<keyword evidence="3" id="KW-1185">Reference proteome</keyword>
<evidence type="ECO:0000256" key="1">
    <source>
        <dbReference type="SAM" id="MobiDB-lite"/>
    </source>
</evidence>